<dbReference type="Proteomes" id="UP000039865">
    <property type="component" value="Unassembled WGS sequence"/>
</dbReference>
<evidence type="ECO:0000313" key="1">
    <source>
        <dbReference type="EMBL" id="CDW90211.1"/>
    </source>
</evidence>
<keyword evidence="2" id="KW-1185">Reference proteome</keyword>
<gene>
    <name evidence="1" type="primary">Contig7905.g8438</name>
    <name evidence="1" type="ORF">STYLEM_19352</name>
</gene>
<proteinExistence type="predicted"/>
<organism evidence="1 2">
    <name type="scientific">Stylonychia lemnae</name>
    <name type="common">Ciliate</name>
    <dbReference type="NCBI Taxonomy" id="5949"/>
    <lineage>
        <taxon>Eukaryota</taxon>
        <taxon>Sar</taxon>
        <taxon>Alveolata</taxon>
        <taxon>Ciliophora</taxon>
        <taxon>Intramacronucleata</taxon>
        <taxon>Spirotrichea</taxon>
        <taxon>Stichotrichia</taxon>
        <taxon>Sporadotrichida</taxon>
        <taxon>Oxytrichidae</taxon>
        <taxon>Stylonychinae</taxon>
        <taxon>Stylonychia</taxon>
    </lineage>
</organism>
<dbReference type="EMBL" id="CCKQ01018258">
    <property type="protein sequence ID" value="CDW90211.1"/>
    <property type="molecule type" value="Genomic_DNA"/>
</dbReference>
<accession>A0A078B7L0</accession>
<sequence length="103" mass="12308">MRVNQDIIAVNADNYLMVIDVKKRILLNKCALQNYSCIYPLKEYHYEWNPFAIIKDSDCLASILWKRSIQKGRHYLLKRKLEPYFTIHQLDTMLLQHNCGINH</sequence>
<protein>
    <submittedName>
        <fullName evidence="1">Uncharacterized protein</fullName>
    </submittedName>
</protein>
<evidence type="ECO:0000313" key="2">
    <source>
        <dbReference type="Proteomes" id="UP000039865"/>
    </source>
</evidence>
<dbReference type="InParanoid" id="A0A078B7L0"/>
<dbReference type="AlphaFoldDB" id="A0A078B7L0"/>
<name>A0A078B7L0_STYLE</name>
<reference evidence="1 2" key="1">
    <citation type="submission" date="2014-06" db="EMBL/GenBank/DDBJ databases">
        <authorList>
            <person name="Swart Estienne"/>
        </authorList>
    </citation>
    <scope>NUCLEOTIDE SEQUENCE [LARGE SCALE GENOMIC DNA]</scope>
    <source>
        <strain evidence="1 2">130c</strain>
    </source>
</reference>